<evidence type="ECO:0000313" key="2">
    <source>
        <dbReference type="EMBL" id="HIS66972.1"/>
    </source>
</evidence>
<dbReference type="GO" id="GO:0046872">
    <property type="term" value="F:metal ion binding"/>
    <property type="evidence" value="ECO:0007669"/>
    <property type="project" value="InterPro"/>
</dbReference>
<dbReference type="NCBIfam" id="NF047422">
    <property type="entry name" value="YfmF_fam"/>
    <property type="match status" value="1"/>
</dbReference>
<gene>
    <name evidence="2" type="ORF">IAC18_05350</name>
</gene>
<protein>
    <submittedName>
        <fullName evidence="2">Insulinase family protein</fullName>
    </submittedName>
</protein>
<reference evidence="2" key="2">
    <citation type="journal article" date="2021" name="PeerJ">
        <title>Extensive microbial diversity within the chicken gut microbiome revealed by metagenomics and culture.</title>
        <authorList>
            <person name="Gilroy R."/>
            <person name="Ravi A."/>
            <person name="Getino M."/>
            <person name="Pursley I."/>
            <person name="Horton D.L."/>
            <person name="Alikhan N.F."/>
            <person name="Baker D."/>
            <person name="Gharbi K."/>
            <person name="Hall N."/>
            <person name="Watson M."/>
            <person name="Adriaenssens E.M."/>
            <person name="Foster-Nyarko E."/>
            <person name="Jarju S."/>
            <person name="Secka A."/>
            <person name="Antonio M."/>
            <person name="Oren A."/>
            <person name="Chaudhuri R.R."/>
            <person name="La Ragione R."/>
            <person name="Hildebrand F."/>
            <person name="Pallen M.J."/>
        </authorList>
    </citation>
    <scope>NUCLEOTIDE SEQUENCE</scope>
    <source>
        <strain evidence="2">ChiHjej10B9-9673</strain>
    </source>
</reference>
<dbReference type="Pfam" id="PF05193">
    <property type="entry name" value="Peptidase_M16_C"/>
    <property type="match status" value="1"/>
</dbReference>
<organism evidence="2 3">
    <name type="scientific">Candidatus Scatomorpha merdipullorum</name>
    <dbReference type="NCBI Taxonomy" id="2840927"/>
    <lineage>
        <taxon>Bacteria</taxon>
        <taxon>Bacillati</taxon>
        <taxon>Bacillota</taxon>
        <taxon>Clostridia</taxon>
        <taxon>Eubacteriales</taxon>
        <taxon>Candidatus Scatomorpha</taxon>
    </lineage>
</organism>
<dbReference type="AlphaFoldDB" id="A0A9D1FDD4"/>
<dbReference type="EMBL" id="DVJK01000150">
    <property type="protein sequence ID" value="HIS66972.1"/>
    <property type="molecule type" value="Genomic_DNA"/>
</dbReference>
<dbReference type="PANTHER" id="PTHR11851">
    <property type="entry name" value="METALLOPROTEASE"/>
    <property type="match status" value="1"/>
</dbReference>
<dbReference type="InterPro" id="IPR007863">
    <property type="entry name" value="Peptidase_M16_C"/>
</dbReference>
<dbReference type="Proteomes" id="UP000824001">
    <property type="component" value="Unassembled WGS sequence"/>
</dbReference>
<comment type="caution">
    <text evidence="2">The sequence shown here is derived from an EMBL/GenBank/DDBJ whole genome shotgun (WGS) entry which is preliminary data.</text>
</comment>
<feature type="domain" description="Peptidase M16 C-terminal" evidence="1">
    <location>
        <begin position="185"/>
        <end position="359"/>
    </location>
</feature>
<name>A0A9D1FDD4_9FIRM</name>
<dbReference type="InterPro" id="IPR050361">
    <property type="entry name" value="MPP/UQCRC_Complex"/>
</dbReference>
<evidence type="ECO:0000313" key="3">
    <source>
        <dbReference type="Proteomes" id="UP000824001"/>
    </source>
</evidence>
<dbReference type="Gene3D" id="3.30.830.10">
    <property type="entry name" value="Metalloenzyme, LuxS/M16 peptidase-like"/>
    <property type="match status" value="2"/>
</dbReference>
<evidence type="ECO:0000259" key="1">
    <source>
        <dbReference type="Pfam" id="PF05193"/>
    </source>
</evidence>
<dbReference type="InterPro" id="IPR011249">
    <property type="entry name" value="Metalloenz_LuxS/M16"/>
</dbReference>
<dbReference type="PANTHER" id="PTHR11851:SF186">
    <property type="entry name" value="INACTIVE METALLOPROTEASE YMFF-RELATED"/>
    <property type="match status" value="1"/>
</dbReference>
<sequence>MDYRRDEIMPGVFLSALKTEKFKTAALCAALLSQLERADAYMDALIPAVLRRGTVSCPDMASLMRRLEELYGAAAAPVVLRVGEVSVTGFYSTFPEGRFLPEGKSELAEAAGLLGELLTAPNTRGGLLRSEYVDSEKMKLAERIRAAKNDREAYAAQRLIELMCCYEDLAASVLSDPEEAEGIRYTRLTRRYRELLAKSPVEVFYCGAEDFSAVRDAVLPALAGLPRAELDFDIGTDVRMNAVEAEPRRFFETMDLRQGKLAMGWRLGECMEEPDGAALRVFNAVFGGTAMSRLFTRLREERSLCYYASSGIDEVKGLLFVQSGIDKENYDAAVEGVCAELAAIGRGEISGEELDAARRYCSQALRLVPDDPVELMAYYMKMNITGADISPEELAALCEEVTAEEVAEIARGAQLDAVYFLSGEDEEAEEE</sequence>
<accession>A0A9D1FDD4</accession>
<dbReference type="SUPFAM" id="SSF63411">
    <property type="entry name" value="LuxS/MPP-like metallohydrolase"/>
    <property type="match status" value="2"/>
</dbReference>
<reference evidence="2" key="1">
    <citation type="submission" date="2020-10" db="EMBL/GenBank/DDBJ databases">
        <authorList>
            <person name="Gilroy R."/>
        </authorList>
    </citation>
    <scope>NUCLEOTIDE SEQUENCE</scope>
    <source>
        <strain evidence="2">ChiHjej10B9-9673</strain>
    </source>
</reference>
<proteinExistence type="predicted"/>